<dbReference type="EMBL" id="BPLQ01010742">
    <property type="protein sequence ID" value="GIY53129.1"/>
    <property type="molecule type" value="Genomic_DNA"/>
</dbReference>
<gene>
    <name evidence="2" type="ORF">CDAR_50881</name>
</gene>
<protein>
    <submittedName>
        <fullName evidence="2">Uncharacterized protein</fullName>
    </submittedName>
</protein>
<organism evidence="2 3">
    <name type="scientific">Caerostris darwini</name>
    <dbReference type="NCBI Taxonomy" id="1538125"/>
    <lineage>
        <taxon>Eukaryota</taxon>
        <taxon>Metazoa</taxon>
        <taxon>Ecdysozoa</taxon>
        <taxon>Arthropoda</taxon>
        <taxon>Chelicerata</taxon>
        <taxon>Arachnida</taxon>
        <taxon>Araneae</taxon>
        <taxon>Araneomorphae</taxon>
        <taxon>Entelegynae</taxon>
        <taxon>Araneoidea</taxon>
        <taxon>Araneidae</taxon>
        <taxon>Caerostris</taxon>
    </lineage>
</organism>
<keyword evidence="3" id="KW-1185">Reference proteome</keyword>
<evidence type="ECO:0000313" key="3">
    <source>
        <dbReference type="Proteomes" id="UP001054837"/>
    </source>
</evidence>
<comment type="caution">
    <text evidence="2">The sequence shown here is derived from an EMBL/GenBank/DDBJ whole genome shotgun (WGS) entry which is preliminary data.</text>
</comment>
<proteinExistence type="predicted"/>
<dbReference type="Proteomes" id="UP001054837">
    <property type="component" value="Unassembled WGS sequence"/>
</dbReference>
<reference evidence="2 3" key="1">
    <citation type="submission" date="2021-06" db="EMBL/GenBank/DDBJ databases">
        <title>Caerostris darwini draft genome.</title>
        <authorList>
            <person name="Kono N."/>
            <person name="Arakawa K."/>
        </authorList>
    </citation>
    <scope>NUCLEOTIDE SEQUENCE [LARGE SCALE GENOMIC DNA]</scope>
</reference>
<name>A0AAV4U5Q2_9ARAC</name>
<evidence type="ECO:0000256" key="1">
    <source>
        <dbReference type="SAM" id="MobiDB-lite"/>
    </source>
</evidence>
<feature type="region of interest" description="Disordered" evidence="1">
    <location>
        <begin position="1"/>
        <end position="23"/>
    </location>
</feature>
<evidence type="ECO:0000313" key="2">
    <source>
        <dbReference type="EMBL" id="GIY53129.1"/>
    </source>
</evidence>
<sequence length="86" mass="9713">MTVHPLKVEGQQPEREPGTSRRGQFRKIRVFRALAPDEIPLNSAHKGEGGIAQEPGNRPRLWYWCKKNGNNVQWIESPATLLAVVV</sequence>
<dbReference type="AlphaFoldDB" id="A0AAV4U5Q2"/>
<accession>A0AAV4U5Q2</accession>